<dbReference type="Proteomes" id="UP001174936">
    <property type="component" value="Unassembled WGS sequence"/>
</dbReference>
<evidence type="ECO:0000313" key="2">
    <source>
        <dbReference type="Proteomes" id="UP001174936"/>
    </source>
</evidence>
<sequence>MPKTFPVFSDLGKISPDKAPTNRALQLAATPGITIDRRDNLSPPSSFQVTNQALTAKMRPLALLTLFLPLALPTSAALVDLYEDANCQKKIIGDQNVWDNSCAVWKKHKFKSYNITYPGGPHQKLHPFDYSWCVGWQKKHCFRAVVDKTCHRADFHEEGYSYAMGSCMLCSVF</sequence>
<comment type="caution">
    <text evidence="1">The sequence shown here is derived from an EMBL/GenBank/DDBJ whole genome shotgun (WGS) entry which is preliminary data.</text>
</comment>
<dbReference type="EMBL" id="JAULSV010000003">
    <property type="protein sequence ID" value="KAK0648219.1"/>
    <property type="molecule type" value="Genomic_DNA"/>
</dbReference>
<name>A0AA39Y9I9_9PEZI</name>
<evidence type="ECO:0000313" key="1">
    <source>
        <dbReference type="EMBL" id="KAK0648219.1"/>
    </source>
</evidence>
<accession>A0AA39Y9I9</accession>
<protein>
    <submittedName>
        <fullName evidence="1">Uncharacterized protein</fullName>
    </submittedName>
</protein>
<keyword evidence="2" id="KW-1185">Reference proteome</keyword>
<proteinExistence type="predicted"/>
<reference evidence="1" key="1">
    <citation type="submission" date="2023-06" db="EMBL/GenBank/DDBJ databases">
        <title>Genome-scale phylogeny and comparative genomics of the fungal order Sordariales.</title>
        <authorList>
            <consortium name="Lawrence Berkeley National Laboratory"/>
            <person name="Hensen N."/>
            <person name="Bonometti L."/>
            <person name="Westerberg I."/>
            <person name="Brannstrom I.O."/>
            <person name="Guillou S."/>
            <person name="Cros-Aarteil S."/>
            <person name="Calhoun S."/>
            <person name="Haridas S."/>
            <person name="Kuo A."/>
            <person name="Mondo S."/>
            <person name="Pangilinan J."/>
            <person name="Riley R."/>
            <person name="Labutti K."/>
            <person name="Andreopoulos B."/>
            <person name="Lipzen A."/>
            <person name="Chen C."/>
            <person name="Yanf M."/>
            <person name="Daum C."/>
            <person name="Ng V."/>
            <person name="Clum A."/>
            <person name="Steindorff A."/>
            <person name="Ohm R."/>
            <person name="Martin F."/>
            <person name="Silar P."/>
            <person name="Natvig D."/>
            <person name="Lalanne C."/>
            <person name="Gautier V."/>
            <person name="Ament-Velasquez S.L."/>
            <person name="Kruys A."/>
            <person name="Hutchinson M.I."/>
            <person name="Powell A.J."/>
            <person name="Barry K."/>
            <person name="Miller A.N."/>
            <person name="Grigoriev I.V."/>
            <person name="Debuchy R."/>
            <person name="Gladieux P."/>
            <person name="Thoren M.H."/>
            <person name="Johannesson H."/>
        </authorList>
    </citation>
    <scope>NUCLEOTIDE SEQUENCE</scope>
    <source>
        <strain evidence="1">SMH2532-1</strain>
    </source>
</reference>
<dbReference type="AlphaFoldDB" id="A0AA39Y9I9"/>
<organism evidence="1 2">
    <name type="scientific">Cercophora newfieldiana</name>
    <dbReference type="NCBI Taxonomy" id="92897"/>
    <lineage>
        <taxon>Eukaryota</taxon>
        <taxon>Fungi</taxon>
        <taxon>Dikarya</taxon>
        <taxon>Ascomycota</taxon>
        <taxon>Pezizomycotina</taxon>
        <taxon>Sordariomycetes</taxon>
        <taxon>Sordariomycetidae</taxon>
        <taxon>Sordariales</taxon>
        <taxon>Lasiosphaeriaceae</taxon>
        <taxon>Cercophora</taxon>
    </lineage>
</organism>
<gene>
    <name evidence="1" type="ORF">B0T16DRAFT_455706</name>
</gene>